<reference evidence="2 3" key="1">
    <citation type="submission" date="2023-03" db="EMBL/GenBank/DDBJ databases">
        <title>WGS of Gossypium arboreum.</title>
        <authorList>
            <person name="Yu D."/>
        </authorList>
    </citation>
    <scope>NUCLEOTIDE SEQUENCE [LARGE SCALE GENOMIC DNA]</scope>
    <source>
        <tissue evidence="2">Leaf</tissue>
    </source>
</reference>
<dbReference type="EMBL" id="JARKNE010000011">
    <property type="protein sequence ID" value="KAK5785357.1"/>
    <property type="molecule type" value="Genomic_DNA"/>
</dbReference>
<feature type="region of interest" description="Disordered" evidence="1">
    <location>
        <begin position="65"/>
        <end position="91"/>
    </location>
</feature>
<sequence>MVQMHIGSGSLFLKLYMEFVRKEEGPRASTYVPVREARTKEKPRVQRYGCLELGVNGSEIALFFEPKSVSTEPEDEGLNGEGSDKDAEENP</sequence>
<evidence type="ECO:0000256" key="1">
    <source>
        <dbReference type="SAM" id="MobiDB-lite"/>
    </source>
</evidence>
<evidence type="ECO:0000313" key="3">
    <source>
        <dbReference type="Proteomes" id="UP001358586"/>
    </source>
</evidence>
<organism evidence="2 3">
    <name type="scientific">Gossypium arboreum</name>
    <name type="common">Tree cotton</name>
    <name type="synonym">Gossypium nanking</name>
    <dbReference type="NCBI Taxonomy" id="29729"/>
    <lineage>
        <taxon>Eukaryota</taxon>
        <taxon>Viridiplantae</taxon>
        <taxon>Streptophyta</taxon>
        <taxon>Embryophyta</taxon>
        <taxon>Tracheophyta</taxon>
        <taxon>Spermatophyta</taxon>
        <taxon>Magnoliopsida</taxon>
        <taxon>eudicotyledons</taxon>
        <taxon>Gunneridae</taxon>
        <taxon>Pentapetalae</taxon>
        <taxon>rosids</taxon>
        <taxon>malvids</taxon>
        <taxon>Malvales</taxon>
        <taxon>Malvaceae</taxon>
        <taxon>Malvoideae</taxon>
        <taxon>Gossypium</taxon>
    </lineage>
</organism>
<dbReference type="Proteomes" id="UP001358586">
    <property type="component" value="Chromosome 11"/>
</dbReference>
<protein>
    <submittedName>
        <fullName evidence="2">Uncharacterized protein</fullName>
    </submittedName>
</protein>
<accession>A0ABR0N4U5</accession>
<comment type="caution">
    <text evidence="2">The sequence shown here is derived from an EMBL/GenBank/DDBJ whole genome shotgun (WGS) entry which is preliminary data.</text>
</comment>
<evidence type="ECO:0000313" key="2">
    <source>
        <dbReference type="EMBL" id="KAK5785357.1"/>
    </source>
</evidence>
<gene>
    <name evidence="2" type="ORF">PVK06_039932</name>
</gene>
<name>A0ABR0N4U5_GOSAR</name>
<proteinExistence type="predicted"/>
<keyword evidence="3" id="KW-1185">Reference proteome</keyword>